<dbReference type="RefSeq" id="WP_242762003.1">
    <property type="nucleotide sequence ID" value="NZ_JALDAY010000002.1"/>
</dbReference>
<dbReference type="InterPro" id="IPR013785">
    <property type="entry name" value="Aldolase_TIM"/>
</dbReference>
<dbReference type="PANTHER" id="PTHR43053">
    <property type="entry name" value="GLYCOSIDASE FAMILY 31"/>
    <property type="match status" value="1"/>
</dbReference>
<dbReference type="PANTHER" id="PTHR43053:SF3">
    <property type="entry name" value="ALPHA-GALACTOSIDASE C-RELATED"/>
    <property type="match status" value="1"/>
</dbReference>
<dbReference type="InterPro" id="IPR031705">
    <property type="entry name" value="Glyco_hydro_36_C"/>
</dbReference>
<protein>
    <recommendedName>
        <fullName evidence="2 5">Alpha-galactosidase</fullName>
        <ecNumber evidence="2 5">3.2.1.22</ecNumber>
    </recommendedName>
</protein>
<evidence type="ECO:0000313" key="8">
    <source>
        <dbReference type="EMBL" id="MCI3270686.1"/>
    </source>
</evidence>
<evidence type="ECO:0000256" key="4">
    <source>
        <dbReference type="ARBA" id="ARBA00023295"/>
    </source>
</evidence>
<feature type="domain" description="Glycosyl hydrolase family 36 N-terminal" evidence="7">
    <location>
        <begin position="31"/>
        <end position="269"/>
    </location>
</feature>
<comment type="catalytic activity">
    <reaction evidence="1 5">
        <text>Hydrolysis of terminal, non-reducing alpha-D-galactose residues in alpha-D-galactosides, including galactose oligosaccharides, galactomannans and galactolipids.</text>
        <dbReference type="EC" id="3.2.1.22"/>
    </reaction>
</comment>
<dbReference type="Gene3D" id="2.60.40.1180">
    <property type="entry name" value="Golgi alpha-mannosidase II"/>
    <property type="match status" value="1"/>
</dbReference>
<gene>
    <name evidence="8" type="ORF">MQP27_06105</name>
</gene>
<sequence>MPSIAHDPAHRLWVLSGPGSSYVLHLDDDHRLRGLHWGPVLTLEQAASLLQRPAPGRRSFEDPADGTLDLDTAGAMRYAHAGVQVRFPDGVRDLEPRLLGYEQIDHPDGGSELVLRFADRRYPLTVDTHYRVRTTTDVIERHLVLRHTGTETDGPVTVVRADSATWVLPRLGEYRLSQVRGQWSAETRLHRTALPYGELMLTSRRGTTGHQANPWAMIDDGRTDEEHGAVWSCALAWSGSWRLTAQRLPTERVTLSAGFGHDPVTWELAPGQELTTPLCAGAYTEGGFGAASRLWHRHVLDHVLPHPDELRPVLYNSWEATEFDIEVTGQIALAEKAAKLGVELFVMDDGWFGARTHDAAGLGDWTPNPERFPDGLGPLIDRVHELGMQFGLWVEPEMVNPDSDLYRARPDWVLHHPTRQRTEHRNQLVLNLARPDVAAWLHGRLDELVTKNEIDFLKWDMNRPFTEAGWPDAEADPDRLWVDHVRNLYALLDRLRADHPGLRIESCSSGGGRLDLGILTRTDQVWTSDNTDALDRVEIQHGFSQLYPARVMGAWVTDSPNPYTGRSAPLDFRFRTAMAGVLGIGGDLNRWSASDLARAAELVADYKRVRHLVQLGEQYRLEVQGNGELHAVQFLAPDGKECAVIALRRSRHFGHSDPALPLRALDPAARYRDTTSGAVHHGAVLLSHGLPLDLAADDCASTLVHLVRETG</sequence>
<dbReference type="Pfam" id="PF16875">
    <property type="entry name" value="Glyco_hydro_36N"/>
    <property type="match status" value="1"/>
</dbReference>
<accession>A0ABS9Y1W0</accession>
<keyword evidence="4 5" id="KW-0326">Glycosidase</keyword>
<dbReference type="InterPro" id="IPR031704">
    <property type="entry name" value="Glyco_hydro_36_N"/>
</dbReference>
<dbReference type="InterPro" id="IPR038417">
    <property type="entry name" value="Alpga-gal_N_sf"/>
</dbReference>
<dbReference type="PIRSF" id="PIRSF005536">
    <property type="entry name" value="Agal"/>
    <property type="match status" value="1"/>
</dbReference>
<evidence type="ECO:0000256" key="2">
    <source>
        <dbReference type="ARBA" id="ARBA00012755"/>
    </source>
</evidence>
<dbReference type="EMBL" id="JALDAY010000002">
    <property type="protein sequence ID" value="MCI3270686.1"/>
    <property type="molecule type" value="Genomic_DNA"/>
</dbReference>
<evidence type="ECO:0000313" key="9">
    <source>
        <dbReference type="Proteomes" id="UP001165269"/>
    </source>
</evidence>
<name>A0ABS9Y1W0_9ACTN</name>
<dbReference type="Proteomes" id="UP001165269">
    <property type="component" value="Unassembled WGS sequence"/>
</dbReference>
<dbReference type="InterPro" id="IPR002252">
    <property type="entry name" value="Glyco_hydro_36"/>
</dbReference>
<evidence type="ECO:0000256" key="5">
    <source>
        <dbReference type="PIRNR" id="PIRNR005536"/>
    </source>
</evidence>
<dbReference type="EC" id="3.2.1.22" evidence="2 5"/>
<feature type="domain" description="Glycosyl hydrolase family 36 C-terminal" evidence="6">
    <location>
        <begin position="630"/>
        <end position="706"/>
    </location>
</feature>
<dbReference type="Pfam" id="PF02065">
    <property type="entry name" value="Melibiase"/>
    <property type="match status" value="1"/>
</dbReference>
<keyword evidence="9" id="KW-1185">Reference proteome</keyword>
<dbReference type="InterPro" id="IPR017853">
    <property type="entry name" value="GH"/>
</dbReference>
<reference evidence="8" key="1">
    <citation type="submission" date="2022-03" db="EMBL/GenBank/DDBJ databases">
        <title>Streptomyces 7R015 and 7R016 isolated from Barleria lupulina in Thailand.</title>
        <authorList>
            <person name="Kanchanasin P."/>
            <person name="Phongsopitanun W."/>
            <person name="Tanasupawat S."/>
        </authorList>
    </citation>
    <scope>NUCLEOTIDE SEQUENCE</scope>
    <source>
        <strain evidence="8">7R015</strain>
    </source>
</reference>
<dbReference type="Gene3D" id="2.70.98.60">
    <property type="entry name" value="alpha-galactosidase from lactobacil brevis"/>
    <property type="match status" value="1"/>
</dbReference>
<comment type="caution">
    <text evidence="8">The sequence shown here is derived from an EMBL/GenBank/DDBJ whole genome shotgun (WGS) entry which is preliminary data.</text>
</comment>
<evidence type="ECO:0000256" key="1">
    <source>
        <dbReference type="ARBA" id="ARBA00001255"/>
    </source>
</evidence>
<evidence type="ECO:0000259" key="6">
    <source>
        <dbReference type="Pfam" id="PF16874"/>
    </source>
</evidence>
<dbReference type="CDD" id="cd14791">
    <property type="entry name" value="GH36"/>
    <property type="match status" value="1"/>
</dbReference>
<dbReference type="InterPro" id="IPR013780">
    <property type="entry name" value="Glyco_hydro_b"/>
</dbReference>
<organism evidence="8 9">
    <name type="scientific">Streptomyces cylindrosporus</name>
    <dbReference type="NCBI Taxonomy" id="2927583"/>
    <lineage>
        <taxon>Bacteria</taxon>
        <taxon>Bacillati</taxon>
        <taxon>Actinomycetota</taxon>
        <taxon>Actinomycetes</taxon>
        <taxon>Kitasatosporales</taxon>
        <taxon>Streptomycetaceae</taxon>
        <taxon>Streptomyces</taxon>
    </lineage>
</organism>
<evidence type="ECO:0000259" key="7">
    <source>
        <dbReference type="Pfam" id="PF16875"/>
    </source>
</evidence>
<evidence type="ECO:0000256" key="3">
    <source>
        <dbReference type="ARBA" id="ARBA00022801"/>
    </source>
</evidence>
<comment type="similarity">
    <text evidence="5">Belongs to the glycosyl hydrolase.</text>
</comment>
<dbReference type="Gene3D" id="3.20.20.70">
    <property type="entry name" value="Aldolase class I"/>
    <property type="match status" value="1"/>
</dbReference>
<dbReference type="PRINTS" id="PR00743">
    <property type="entry name" value="GLHYDRLASE36"/>
</dbReference>
<keyword evidence="3 5" id="KW-0378">Hydrolase</keyword>
<dbReference type="Pfam" id="PF16874">
    <property type="entry name" value="Glyco_hydro_36C"/>
    <property type="match status" value="1"/>
</dbReference>
<proteinExistence type="inferred from homology"/>
<dbReference type="InterPro" id="IPR050985">
    <property type="entry name" value="Alpha-glycosidase_related"/>
</dbReference>
<dbReference type="SUPFAM" id="SSF51445">
    <property type="entry name" value="(Trans)glycosidases"/>
    <property type="match status" value="1"/>
</dbReference>